<dbReference type="OrthoDB" id="3690818at2"/>
<comment type="similarity">
    <text evidence="2">Belongs to the major facilitator superfamily. Metabolite:H+ Symporter (MHS) family (TC 2.A.1.6) family.</text>
</comment>
<evidence type="ECO:0000256" key="1">
    <source>
        <dbReference type="ARBA" id="ARBA00004651"/>
    </source>
</evidence>
<dbReference type="AlphaFoldDB" id="A0A4D6XKQ9"/>
<feature type="transmembrane region" description="Helical" evidence="10">
    <location>
        <begin position="130"/>
        <end position="155"/>
    </location>
</feature>
<reference evidence="13" key="1">
    <citation type="submission" date="2019-04" db="EMBL/GenBank/DDBJ databases">
        <title>Genome sequence of Pseudomonas putida 1290, an auxin catabolizing strain.</title>
        <authorList>
            <person name="Laird T.S."/>
            <person name="Leveau J.H.J."/>
        </authorList>
    </citation>
    <scope>NUCLEOTIDE SEQUENCE [LARGE SCALE GENOMIC DNA]</scope>
    <source>
        <strain evidence="13">1290</strain>
    </source>
</reference>
<sequence length="433" mass="45989">MKTTTASATSATADQSRAQPTSPDMRRVVIASSLGNALEIYDFTVYSFFAAIIGKLFFPSDSAFAGLLLSLATFAVGFLMRPLGGVLIGRVADRHGRKAALSLTIGLMTIGTAIIAFCPTYASIGISATVLLVFGRLLQGLSAGGEVGTASAFLMESGTTANRCFMVSWQGASQGAAALLVALSGLLLSHLLSPEALEGWGWRVPFVIGLLIGPVGWYIRRHLDETHAPGDAATPLSQLLNTQRRTLLLGIATMASSTVSMYLVVFYMPTYLIRTLQYPASTAFALVGLASALLAIMPPIAARVADRMPRRKPMLYWTMGMPLIMVYPSFLLLGSGNSLLMMLAIVLLIMPLAVGIGPFMSLLMEAFPREQRVTGMSIIYSFGVTLFGGFSPLLVTWLIGLTGNPLTPAAYLIGAVALSLAALRLFPEHPGRA</sequence>
<evidence type="ECO:0000259" key="11">
    <source>
        <dbReference type="PROSITE" id="PS50850"/>
    </source>
</evidence>
<feature type="transmembrane region" description="Helical" evidence="10">
    <location>
        <begin position="167"/>
        <end position="188"/>
    </location>
</feature>
<feature type="transmembrane region" description="Helical" evidence="10">
    <location>
        <begin position="64"/>
        <end position="88"/>
    </location>
</feature>
<keyword evidence="5 10" id="KW-0812">Transmembrane</keyword>
<comment type="subcellular location">
    <subcellularLocation>
        <location evidence="1">Cell membrane</location>
        <topology evidence="1">Multi-pass membrane protein</topology>
    </subcellularLocation>
</comment>
<keyword evidence="8 10" id="KW-0472">Membrane</keyword>
<dbReference type="InterPro" id="IPR005829">
    <property type="entry name" value="Sugar_transporter_CS"/>
</dbReference>
<dbReference type="Pfam" id="PF07690">
    <property type="entry name" value="MFS_1"/>
    <property type="match status" value="1"/>
</dbReference>
<feature type="transmembrane region" description="Helical" evidence="10">
    <location>
        <begin position="406"/>
        <end position="426"/>
    </location>
</feature>
<feature type="region of interest" description="Disordered" evidence="9">
    <location>
        <begin position="1"/>
        <end position="20"/>
    </location>
</feature>
<dbReference type="InterPro" id="IPR036259">
    <property type="entry name" value="MFS_trans_sf"/>
</dbReference>
<evidence type="ECO:0000256" key="10">
    <source>
        <dbReference type="SAM" id="Phobius"/>
    </source>
</evidence>
<keyword evidence="4" id="KW-1003">Cell membrane</keyword>
<dbReference type="GO" id="GO:0015293">
    <property type="term" value="F:symporter activity"/>
    <property type="evidence" value="ECO:0007669"/>
    <property type="project" value="UniProtKB-KW"/>
</dbReference>
<dbReference type="RefSeq" id="WP_136915568.1">
    <property type="nucleotide sequence ID" value="NZ_CP039371.1"/>
</dbReference>
<evidence type="ECO:0000256" key="7">
    <source>
        <dbReference type="ARBA" id="ARBA00022989"/>
    </source>
</evidence>
<feature type="compositionally biased region" description="Low complexity" evidence="9">
    <location>
        <begin position="1"/>
        <end position="13"/>
    </location>
</feature>
<gene>
    <name evidence="12" type="ORF">E6B08_19615</name>
</gene>
<feature type="transmembrane region" description="Helical" evidence="10">
    <location>
        <begin position="100"/>
        <end position="124"/>
    </location>
</feature>
<dbReference type="InterPro" id="IPR051084">
    <property type="entry name" value="H+-coupled_symporters"/>
</dbReference>
<evidence type="ECO:0000256" key="3">
    <source>
        <dbReference type="ARBA" id="ARBA00022448"/>
    </source>
</evidence>
<dbReference type="SUPFAM" id="SSF103473">
    <property type="entry name" value="MFS general substrate transporter"/>
    <property type="match status" value="1"/>
</dbReference>
<name>A0A4D6XKQ9_PSEPU</name>
<dbReference type="Proteomes" id="UP000298551">
    <property type="component" value="Chromosome"/>
</dbReference>
<feature type="transmembrane region" description="Helical" evidence="10">
    <location>
        <begin position="378"/>
        <end position="400"/>
    </location>
</feature>
<feature type="transmembrane region" description="Helical" evidence="10">
    <location>
        <begin position="247"/>
        <end position="268"/>
    </location>
</feature>
<proteinExistence type="inferred from homology"/>
<protein>
    <submittedName>
        <fullName evidence="12">MFS transporter</fullName>
    </submittedName>
</protein>
<organism evidence="12 13">
    <name type="scientific">Pseudomonas putida</name>
    <name type="common">Arthrobacter siderocapsulatus</name>
    <dbReference type="NCBI Taxonomy" id="303"/>
    <lineage>
        <taxon>Bacteria</taxon>
        <taxon>Pseudomonadati</taxon>
        <taxon>Pseudomonadota</taxon>
        <taxon>Gammaproteobacteria</taxon>
        <taxon>Pseudomonadales</taxon>
        <taxon>Pseudomonadaceae</taxon>
        <taxon>Pseudomonas</taxon>
    </lineage>
</organism>
<evidence type="ECO:0000313" key="12">
    <source>
        <dbReference type="EMBL" id="QCI13435.1"/>
    </source>
</evidence>
<dbReference type="InterPro" id="IPR020846">
    <property type="entry name" value="MFS_dom"/>
</dbReference>
<dbReference type="PROSITE" id="PS00217">
    <property type="entry name" value="SUGAR_TRANSPORT_2"/>
    <property type="match status" value="1"/>
</dbReference>
<evidence type="ECO:0000313" key="13">
    <source>
        <dbReference type="Proteomes" id="UP000298551"/>
    </source>
</evidence>
<dbReference type="FunFam" id="1.20.1250.20:FF:000001">
    <property type="entry name" value="Dicarboxylate MFS transporter"/>
    <property type="match status" value="1"/>
</dbReference>
<evidence type="ECO:0000256" key="2">
    <source>
        <dbReference type="ARBA" id="ARBA00008240"/>
    </source>
</evidence>
<feature type="domain" description="Major facilitator superfamily (MFS) profile" evidence="11">
    <location>
        <begin position="28"/>
        <end position="433"/>
    </location>
</feature>
<dbReference type="Gene3D" id="1.20.1250.20">
    <property type="entry name" value="MFS general substrate transporter like domains"/>
    <property type="match status" value="2"/>
</dbReference>
<dbReference type="PANTHER" id="PTHR43528:SF3">
    <property type="entry name" value="CITRATE-PROTON SYMPORTER"/>
    <property type="match status" value="1"/>
</dbReference>
<keyword evidence="7 10" id="KW-1133">Transmembrane helix</keyword>
<evidence type="ECO:0000256" key="6">
    <source>
        <dbReference type="ARBA" id="ARBA00022847"/>
    </source>
</evidence>
<feature type="transmembrane region" description="Helical" evidence="10">
    <location>
        <begin position="314"/>
        <end position="333"/>
    </location>
</feature>
<dbReference type="EMBL" id="CP039371">
    <property type="protein sequence ID" value="QCI13435.1"/>
    <property type="molecule type" value="Genomic_DNA"/>
</dbReference>
<feature type="transmembrane region" description="Helical" evidence="10">
    <location>
        <begin position="339"/>
        <end position="366"/>
    </location>
</feature>
<evidence type="ECO:0000256" key="5">
    <source>
        <dbReference type="ARBA" id="ARBA00022692"/>
    </source>
</evidence>
<feature type="transmembrane region" description="Helical" evidence="10">
    <location>
        <begin position="280"/>
        <end position="302"/>
    </location>
</feature>
<keyword evidence="3" id="KW-0813">Transport</keyword>
<dbReference type="PROSITE" id="PS50850">
    <property type="entry name" value="MFS"/>
    <property type="match status" value="1"/>
</dbReference>
<evidence type="ECO:0000256" key="4">
    <source>
        <dbReference type="ARBA" id="ARBA00022475"/>
    </source>
</evidence>
<accession>A0A4D6XKQ9</accession>
<evidence type="ECO:0000256" key="9">
    <source>
        <dbReference type="SAM" id="MobiDB-lite"/>
    </source>
</evidence>
<dbReference type="GO" id="GO:0005886">
    <property type="term" value="C:plasma membrane"/>
    <property type="evidence" value="ECO:0007669"/>
    <property type="project" value="UniProtKB-SubCell"/>
</dbReference>
<feature type="transmembrane region" description="Helical" evidence="10">
    <location>
        <begin position="200"/>
        <end position="219"/>
    </location>
</feature>
<dbReference type="PANTHER" id="PTHR43528">
    <property type="entry name" value="ALPHA-KETOGLUTARATE PERMEASE"/>
    <property type="match status" value="1"/>
</dbReference>
<dbReference type="InterPro" id="IPR011701">
    <property type="entry name" value="MFS"/>
</dbReference>
<keyword evidence="6" id="KW-0769">Symport</keyword>
<evidence type="ECO:0000256" key="8">
    <source>
        <dbReference type="ARBA" id="ARBA00023136"/>
    </source>
</evidence>